<gene>
    <name evidence="2" type="ORF">GCM10009682_15150</name>
</gene>
<dbReference type="Proteomes" id="UP001500218">
    <property type="component" value="Unassembled WGS sequence"/>
</dbReference>
<name>A0ABN2LN56_9ACTN</name>
<accession>A0ABN2LN56</accession>
<proteinExistence type="predicted"/>
<evidence type="ECO:0000313" key="3">
    <source>
        <dbReference type="Proteomes" id="UP001500218"/>
    </source>
</evidence>
<feature type="region of interest" description="Disordered" evidence="1">
    <location>
        <begin position="1"/>
        <end position="26"/>
    </location>
</feature>
<organism evidence="2 3">
    <name type="scientific">Luedemannella flava</name>
    <dbReference type="NCBI Taxonomy" id="349316"/>
    <lineage>
        <taxon>Bacteria</taxon>
        <taxon>Bacillati</taxon>
        <taxon>Actinomycetota</taxon>
        <taxon>Actinomycetes</taxon>
        <taxon>Micromonosporales</taxon>
        <taxon>Micromonosporaceae</taxon>
        <taxon>Luedemannella</taxon>
    </lineage>
</organism>
<reference evidence="2 3" key="1">
    <citation type="journal article" date="2019" name="Int. J. Syst. Evol. Microbiol.">
        <title>The Global Catalogue of Microorganisms (GCM) 10K type strain sequencing project: providing services to taxonomists for standard genome sequencing and annotation.</title>
        <authorList>
            <consortium name="The Broad Institute Genomics Platform"/>
            <consortium name="The Broad Institute Genome Sequencing Center for Infectious Disease"/>
            <person name="Wu L."/>
            <person name="Ma J."/>
        </authorList>
    </citation>
    <scope>NUCLEOTIDE SEQUENCE [LARGE SCALE GENOMIC DNA]</scope>
    <source>
        <strain evidence="2 3">JCM 13250</strain>
    </source>
</reference>
<sequence>MPFASTPVSPRAPHHLTVTSSEPHRYNAGTVGTLIDHAGMGAITSTPVLEVAWERQQSSALIASVMIRRAGAPTTAMDESSVKVRS</sequence>
<dbReference type="EMBL" id="BAAALT010000036">
    <property type="protein sequence ID" value="GAA1794335.1"/>
    <property type="molecule type" value="Genomic_DNA"/>
</dbReference>
<keyword evidence="3" id="KW-1185">Reference proteome</keyword>
<evidence type="ECO:0000256" key="1">
    <source>
        <dbReference type="SAM" id="MobiDB-lite"/>
    </source>
</evidence>
<protein>
    <submittedName>
        <fullName evidence="2">Uncharacterized protein</fullName>
    </submittedName>
</protein>
<evidence type="ECO:0000313" key="2">
    <source>
        <dbReference type="EMBL" id="GAA1794335.1"/>
    </source>
</evidence>
<comment type="caution">
    <text evidence="2">The sequence shown here is derived from an EMBL/GenBank/DDBJ whole genome shotgun (WGS) entry which is preliminary data.</text>
</comment>